<dbReference type="GO" id="GO:0016788">
    <property type="term" value="F:hydrolase activity, acting on ester bonds"/>
    <property type="evidence" value="ECO:0007669"/>
    <property type="project" value="UniProtKB-ARBA"/>
</dbReference>
<dbReference type="STRING" id="1348114.OM33_21165"/>
<proteinExistence type="predicted"/>
<dbReference type="EMBL" id="CP009889">
    <property type="protein sequence ID" value="AIY67716.1"/>
    <property type="molecule type" value="Genomic_DNA"/>
</dbReference>
<dbReference type="Gene3D" id="3.40.50.1110">
    <property type="entry name" value="SGNH hydrolase"/>
    <property type="match status" value="1"/>
</dbReference>
<organism evidence="1 2">
    <name type="scientific">Pseudoalteromonas piratica</name>
    <dbReference type="NCBI Taxonomy" id="1348114"/>
    <lineage>
        <taxon>Bacteria</taxon>
        <taxon>Pseudomonadati</taxon>
        <taxon>Pseudomonadota</taxon>
        <taxon>Gammaproteobacteria</taxon>
        <taxon>Alteromonadales</taxon>
        <taxon>Pseudoalteromonadaceae</taxon>
        <taxon>Pseudoalteromonas</taxon>
    </lineage>
</organism>
<name>A0A0A7ENR0_9GAMM</name>
<accession>A0A0A7ENR0</accession>
<dbReference type="eggNOG" id="COG2755">
    <property type="taxonomic scope" value="Bacteria"/>
</dbReference>
<dbReference type="KEGG" id="pseo:OM33_21165"/>
<evidence type="ECO:0000313" key="2">
    <source>
        <dbReference type="Proteomes" id="UP000030341"/>
    </source>
</evidence>
<reference evidence="1 2" key="1">
    <citation type="submission" date="2014-11" db="EMBL/GenBank/DDBJ databases">
        <title>Complete Genome Sequence of Pseudoalteromonas sp. Strain OCN003 Isolated from Kaneohe Bay, Oahu, Hawaii.</title>
        <authorList>
            <person name="Beurmann S."/>
            <person name="Videau P."/>
            <person name="Ushijima B."/>
            <person name="Smith A.M."/>
            <person name="Aeby G.S."/>
            <person name="Callahan S.M."/>
            <person name="Belcaid M."/>
        </authorList>
    </citation>
    <scope>NUCLEOTIDE SEQUENCE [LARGE SCALE GENOMIC DNA]</scope>
    <source>
        <strain evidence="1 2">OCN003</strain>
    </source>
</reference>
<dbReference type="SUPFAM" id="SSF52266">
    <property type="entry name" value="SGNH hydrolase"/>
    <property type="match status" value="1"/>
</dbReference>
<evidence type="ECO:0008006" key="3">
    <source>
        <dbReference type="Google" id="ProtNLM"/>
    </source>
</evidence>
<dbReference type="HOGENOM" id="CLU_1040948_0_0_6"/>
<dbReference type="InterPro" id="IPR036514">
    <property type="entry name" value="SGNH_hydro_sf"/>
</dbReference>
<sequence>MQVPNNQSLSAYRIAITGNSHVSGLGGVVTSIIKQISGEKTAESQMIGHGFLDVSVKSTSSLDVLANDNWSHIILQGQKYSQSRTTNYSTTGAQRWIASAKDAGVTPILFPEHPQRGDDTEAEYVYGLHQVITAQQASCIAPVGLVWDRVLQLMPHIALHATDGNHASALGKYLTALVFAEIITGQRIDSVSLEPVSGLLPDEQLLMAQAVSEIIFQHPACPF</sequence>
<keyword evidence="2" id="KW-1185">Reference proteome</keyword>
<gene>
    <name evidence="1" type="ORF">OM33_21165</name>
</gene>
<dbReference type="AlphaFoldDB" id="A0A0A7ENR0"/>
<dbReference type="Proteomes" id="UP000030341">
    <property type="component" value="Chromosome 2"/>
</dbReference>
<protein>
    <recommendedName>
        <fullName evidence="3">SGNH hydrolase-type esterase domain-containing protein</fullName>
    </recommendedName>
</protein>
<evidence type="ECO:0000313" key="1">
    <source>
        <dbReference type="EMBL" id="AIY67716.1"/>
    </source>
</evidence>